<keyword evidence="2" id="KW-1015">Disulfide bond</keyword>
<dbReference type="PANTHER" id="PTHR48485:SF4">
    <property type="entry name" value="INTERLEUKIN-12 SUBUNIT BETA"/>
    <property type="match status" value="1"/>
</dbReference>
<evidence type="ECO:0000256" key="1">
    <source>
        <dbReference type="ARBA" id="ARBA00022729"/>
    </source>
</evidence>
<dbReference type="PANTHER" id="PTHR48485">
    <property type="entry name" value="INTERLEUKIN-12 SUBUNIT BETA-RELATED"/>
    <property type="match status" value="1"/>
</dbReference>
<dbReference type="EMBL" id="JAHRIO010031128">
    <property type="protein sequence ID" value="MEQ2168527.1"/>
    <property type="molecule type" value="Genomic_DNA"/>
</dbReference>
<evidence type="ECO:0000313" key="5">
    <source>
        <dbReference type="EMBL" id="MEQ2168527.1"/>
    </source>
</evidence>
<feature type="non-terminal residue" evidence="5">
    <location>
        <position position="1"/>
    </location>
</feature>
<sequence>GNQITVLVKEMKAGNYSCHLSSSGEHLNYTLILVQLEPDNRTVILEWNSPEEGIQCQDVDCPYKEENNPIHLTIYMHSYSRLEAYTKSFYLREIGRSFYRNITVCCHISRMHEGILFALSDCMIMFLTILSDFSYSDLLNFLDFICPFSV</sequence>
<reference evidence="5 6" key="1">
    <citation type="submission" date="2021-06" db="EMBL/GenBank/DDBJ databases">
        <authorList>
            <person name="Palmer J.M."/>
        </authorList>
    </citation>
    <scope>NUCLEOTIDE SEQUENCE [LARGE SCALE GENOMIC DNA]</scope>
    <source>
        <strain evidence="5 6">GA_2019</strain>
        <tissue evidence="5">Muscle</tissue>
    </source>
</reference>
<evidence type="ECO:0000259" key="4">
    <source>
        <dbReference type="Pfam" id="PF10420"/>
    </source>
</evidence>
<dbReference type="Gene3D" id="2.60.40.10">
    <property type="entry name" value="Immunoglobulins"/>
    <property type="match status" value="1"/>
</dbReference>
<comment type="caution">
    <text evidence="5">The sequence shown here is derived from an EMBL/GenBank/DDBJ whole genome shotgun (WGS) entry which is preliminary data.</text>
</comment>
<dbReference type="InterPro" id="IPR013783">
    <property type="entry name" value="Ig-like_fold"/>
</dbReference>
<keyword evidence="3" id="KW-0325">Glycoprotein</keyword>
<keyword evidence="1" id="KW-0732">Signal</keyword>
<accession>A0ABV0NAV7</accession>
<dbReference type="InterPro" id="IPR036116">
    <property type="entry name" value="FN3_sf"/>
</dbReference>
<keyword evidence="6" id="KW-1185">Reference proteome</keyword>
<dbReference type="InterPro" id="IPR050676">
    <property type="entry name" value="IL-12"/>
</dbReference>
<organism evidence="5 6">
    <name type="scientific">Goodea atripinnis</name>
    <dbReference type="NCBI Taxonomy" id="208336"/>
    <lineage>
        <taxon>Eukaryota</taxon>
        <taxon>Metazoa</taxon>
        <taxon>Chordata</taxon>
        <taxon>Craniata</taxon>
        <taxon>Vertebrata</taxon>
        <taxon>Euteleostomi</taxon>
        <taxon>Actinopterygii</taxon>
        <taxon>Neopterygii</taxon>
        <taxon>Teleostei</taxon>
        <taxon>Neoteleostei</taxon>
        <taxon>Acanthomorphata</taxon>
        <taxon>Ovalentaria</taxon>
        <taxon>Atherinomorphae</taxon>
        <taxon>Cyprinodontiformes</taxon>
        <taxon>Goodeidae</taxon>
        <taxon>Goodea</taxon>
    </lineage>
</organism>
<dbReference type="SUPFAM" id="SSF49265">
    <property type="entry name" value="Fibronectin type III"/>
    <property type="match status" value="1"/>
</dbReference>
<dbReference type="Proteomes" id="UP001476798">
    <property type="component" value="Unassembled WGS sequence"/>
</dbReference>
<evidence type="ECO:0000256" key="3">
    <source>
        <dbReference type="ARBA" id="ARBA00023180"/>
    </source>
</evidence>
<feature type="domain" description="Interleukin-12 beta central" evidence="4">
    <location>
        <begin position="14"/>
        <end position="78"/>
    </location>
</feature>
<dbReference type="Pfam" id="PF10420">
    <property type="entry name" value="IL12p40_C"/>
    <property type="match status" value="1"/>
</dbReference>
<proteinExistence type="predicted"/>
<name>A0ABV0NAV7_9TELE</name>
<evidence type="ECO:0000313" key="6">
    <source>
        <dbReference type="Proteomes" id="UP001476798"/>
    </source>
</evidence>
<protein>
    <recommendedName>
        <fullName evidence="4">Interleukin-12 beta central domain-containing protein</fullName>
    </recommendedName>
</protein>
<gene>
    <name evidence="5" type="ORF">GOODEAATRI_015445</name>
</gene>
<evidence type="ECO:0000256" key="2">
    <source>
        <dbReference type="ARBA" id="ARBA00023157"/>
    </source>
</evidence>
<dbReference type="InterPro" id="IPR019482">
    <property type="entry name" value="IL-12_beta_cen-dom"/>
</dbReference>